<dbReference type="OrthoDB" id="9816523at2"/>
<feature type="transmembrane region" description="Helical" evidence="2">
    <location>
        <begin position="34"/>
        <end position="50"/>
    </location>
</feature>
<keyword evidence="2" id="KW-0812">Transmembrane</keyword>
<feature type="transmembrane region" description="Helical" evidence="2">
    <location>
        <begin position="92"/>
        <end position="113"/>
    </location>
</feature>
<sequence>MNLLARHVIFRALLRWTAAVAFCIPLKHRPHARLRALGMLLPLLGLTYVLDPAAQSTSLHELQFSLLTLYVAFFVLLGMMIYACVEIDKKSALYCAVWSLLASQAAYECWHLVEVFFEWRGTPLDLGSLPVMLAQLAAGAFFYFVICTTLSRKMSYKGMYNIGPRQLTSAFFIGILFMFQAALLSSGQVVALDRSLVMTMFVGQFYFLTLLYFQTEVFKLSAMQKEMDTLNLLYERQREQYQVARQNVQIINKRCHELKLQIAALRQMSSAPADPELKAHIDEAEKAARLYDASRNTGNEVLDVVLTEKSLLCESRRIQLNAVTDGSCLSFFEASDLYALFANMLDHAIESAVKVPEPERRCIDLLVCTRQSFVVVNVISPDRPAESADTRAAHYAVKVTNRIVQKYKGTLTTESQNGFFAVKIIFPSALS</sequence>
<feature type="domain" description="Sensor histidine kinase NatK-like C-terminal" evidence="3">
    <location>
        <begin position="333"/>
        <end position="427"/>
    </location>
</feature>
<evidence type="ECO:0000313" key="4">
    <source>
        <dbReference type="EMBL" id="RAW55135.1"/>
    </source>
</evidence>
<dbReference type="AlphaFoldDB" id="A0A329U145"/>
<gene>
    <name evidence="4" type="ORF">C4N26_04025</name>
</gene>
<dbReference type="Pfam" id="PF14501">
    <property type="entry name" value="HATPase_c_5"/>
    <property type="match status" value="1"/>
</dbReference>
<proteinExistence type="predicted"/>
<reference evidence="4 5" key="1">
    <citation type="submission" date="2018-02" db="EMBL/GenBank/DDBJ databases">
        <title>Complete genome sequencing of Faecalibacterium prausnitzii strains isolated from the human gut.</title>
        <authorList>
            <person name="Fitzgerald B.C."/>
            <person name="Shkoporov A.N."/>
            <person name="Ross P.R."/>
            <person name="Hill C."/>
        </authorList>
    </citation>
    <scope>NUCLEOTIDE SEQUENCE [LARGE SCALE GENOMIC DNA]</scope>
    <source>
        <strain evidence="4 5">APC942/32-1</strain>
    </source>
</reference>
<dbReference type="EMBL" id="PRLB01000002">
    <property type="protein sequence ID" value="RAW55135.1"/>
    <property type="molecule type" value="Genomic_DNA"/>
</dbReference>
<evidence type="ECO:0000256" key="2">
    <source>
        <dbReference type="SAM" id="Phobius"/>
    </source>
</evidence>
<accession>A0A329U145</accession>
<dbReference type="Proteomes" id="UP000251144">
    <property type="component" value="Unassembled WGS sequence"/>
</dbReference>
<evidence type="ECO:0000313" key="5">
    <source>
        <dbReference type="Proteomes" id="UP000251144"/>
    </source>
</evidence>
<evidence type="ECO:0000256" key="1">
    <source>
        <dbReference type="SAM" id="Coils"/>
    </source>
</evidence>
<keyword evidence="1" id="KW-0175">Coiled coil</keyword>
<protein>
    <recommendedName>
        <fullName evidence="3">Sensor histidine kinase NatK-like C-terminal domain-containing protein</fullName>
    </recommendedName>
</protein>
<feature type="coiled-coil region" evidence="1">
    <location>
        <begin position="220"/>
        <end position="268"/>
    </location>
</feature>
<evidence type="ECO:0000259" key="3">
    <source>
        <dbReference type="Pfam" id="PF14501"/>
    </source>
</evidence>
<name>A0A329U145_9FIRM</name>
<feature type="transmembrane region" description="Helical" evidence="2">
    <location>
        <begin position="196"/>
        <end position="213"/>
    </location>
</feature>
<dbReference type="InterPro" id="IPR032834">
    <property type="entry name" value="NatK-like_C"/>
</dbReference>
<feature type="transmembrane region" description="Helical" evidence="2">
    <location>
        <begin position="133"/>
        <end position="150"/>
    </location>
</feature>
<keyword evidence="2" id="KW-0472">Membrane</keyword>
<feature type="transmembrane region" description="Helical" evidence="2">
    <location>
        <begin position="170"/>
        <end position="190"/>
    </location>
</feature>
<comment type="caution">
    <text evidence="4">The sequence shown here is derived from an EMBL/GenBank/DDBJ whole genome shotgun (WGS) entry which is preliminary data.</text>
</comment>
<dbReference type="RefSeq" id="WP_158400435.1">
    <property type="nucleotide sequence ID" value="NZ_PRLB01000002.1"/>
</dbReference>
<organism evidence="4 5">
    <name type="scientific">Faecalibacterium prausnitzii</name>
    <dbReference type="NCBI Taxonomy" id="853"/>
    <lineage>
        <taxon>Bacteria</taxon>
        <taxon>Bacillati</taxon>
        <taxon>Bacillota</taxon>
        <taxon>Clostridia</taxon>
        <taxon>Eubacteriales</taxon>
        <taxon>Oscillospiraceae</taxon>
        <taxon>Faecalibacterium</taxon>
    </lineage>
</organism>
<feature type="transmembrane region" description="Helical" evidence="2">
    <location>
        <begin position="62"/>
        <end position="85"/>
    </location>
</feature>
<keyword evidence="2" id="KW-1133">Transmembrane helix</keyword>